<proteinExistence type="predicted"/>
<dbReference type="AlphaFoldDB" id="A0A1J1IDC7"/>
<gene>
    <name evidence="2" type="ORF">CLUMA_CG010950</name>
</gene>
<accession>A0A1J1IDC7</accession>
<dbReference type="EMBL" id="CVRI01000047">
    <property type="protein sequence ID" value="CRK97564.1"/>
    <property type="molecule type" value="Genomic_DNA"/>
</dbReference>
<evidence type="ECO:0000256" key="1">
    <source>
        <dbReference type="SAM" id="SignalP"/>
    </source>
</evidence>
<dbReference type="Proteomes" id="UP000183832">
    <property type="component" value="Unassembled WGS sequence"/>
</dbReference>
<feature type="signal peptide" evidence="1">
    <location>
        <begin position="1"/>
        <end position="21"/>
    </location>
</feature>
<organism evidence="2 3">
    <name type="scientific">Clunio marinus</name>
    <dbReference type="NCBI Taxonomy" id="568069"/>
    <lineage>
        <taxon>Eukaryota</taxon>
        <taxon>Metazoa</taxon>
        <taxon>Ecdysozoa</taxon>
        <taxon>Arthropoda</taxon>
        <taxon>Hexapoda</taxon>
        <taxon>Insecta</taxon>
        <taxon>Pterygota</taxon>
        <taxon>Neoptera</taxon>
        <taxon>Endopterygota</taxon>
        <taxon>Diptera</taxon>
        <taxon>Nematocera</taxon>
        <taxon>Chironomoidea</taxon>
        <taxon>Chironomidae</taxon>
        <taxon>Clunio</taxon>
    </lineage>
</organism>
<name>A0A1J1IDC7_9DIPT</name>
<evidence type="ECO:0000313" key="2">
    <source>
        <dbReference type="EMBL" id="CRK97564.1"/>
    </source>
</evidence>
<reference evidence="2 3" key="1">
    <citation type="submission" date="2015-04" db="EMBL/GenBank/DDBJ databases">
        <authorList>
            <person name="Syromyatnikov M.Y."/>
            <person name="Popov V.N."/>
        </authorList>
    </citation>
    <scope>NUCLEOTIDE SEQUENCE [LARGE SCALE GENOMIC DNA]</scope>
</reference>
<keyword evidence="3" id="KW-1185">Reference proteome</keyword>
<protein>
    <submittedName>
        <fullName evidence="2">CLUMA_CG010950, isoform A</fullName>
    </submittedName>
</protein>
<keyword evidence="1" id="KW-0732">Signal</keyword>
<evidence type="ECO:0000313" key="3">
    <source>
        <dbReference type="Proteomes" id="UP000183832"/>
    </source>
</evidence>
<feature type="chain" id="PRO_5012678601" evidence="1">
    <location>
        <begin position="22"/>
        <end position="66"/>
    </location>
</feature>
<sequence length="66" mass="7159">MTNLVVKDFLVLLHLFILTLGIQHCASSTTKKIKGGDGELTAPTAQPKADIKIFFHTKSGGDVTKY</sequence>